<sequence>MKICVVTAHTNEIIEMAAKTLLNKTAYCAKHNYDVTAHYGRLGVGDPSWDKLPLVSALLPYYDWVVWMDSDCIFNNFNKRLESYFVSDGIFVRDFASTEENKNTQLVNAGVFALRNCNNSFEFLQAISKQQPTEIKNVSRRSYGGWPWEQGPISVELQRSNCFSVLSDMDMNSHPSIATHDTFVIHYMGWRTNIETEQAALSDITRRNLVLLT</sequence>
<dbReference type="PANTHER" id="PTHR31306:SF4">
    <property type="entry name" value="ALPHA-1,2-GALACTOSYLTRANSFERASE"/>
    <property type="match status" value="1"/>
</dbReference>
<evidence type="ECO:0000313" key="3">
    <source>
        <dbReference type="EMBL" id="CAB4160863.1"/>
    </source>
</evidence>
<dbReference type="Pfam" id="PF05637">
    <property type="entry name" value="Glyco_transf_34"/>
    <property type="match status" value="1"/>
</dbReference>
<dbReference type="SUPFAM" id="SSF53448">
    <property type="entry name" value="Nucleotide-diphospho-sugar transferases"/>
    <property type="match status" value="1"/>
</dbReference>
<keyword evidence="1" id="KW-0328">Glycosyltransferase</keyword>
<dbReference type="GO" id="GO:0016020">
    <property type="term" value="C:membrane"/>
    <property type="evidence" value="ECO:0007669"/>
    <property type="project" value="InterPro"/>
</dbReference>
<protein>
    <submittedName>
        <fullName evidence="3">Glycosyltransferase 34</fullName>
    </submittedName>
</protein>
<dbReference type="PANTHER" id="PTHR31306">
    <property type="entry name" value="ALPHA-1,6-MANNOSYLTRANSFERASE MNN11-RELATED"/>
    <property type="match status" value="1"/>
</dbReference>
<gene>
    <name evidence="3" type="ORF">UFOVP731_19</name>
</gene>
<dbReference type="InterPro" id="IPR008630">
    <property type="entry name" value="Glyco_trans_34"/>
</dbReference>
<dbReference type="GO" id="GO:0016757">
    <property type="term" value="F:glycosyltransferase activity"/>
    <property type="evidence" value="ECO:0007669"/>
    <property type="project" value="UniProtKB-KW"/>
</dbReference>
<dbReference type="GO" id="GO:0006487">
    <property type="term" value="P:protein N-linked glycosylation"/>
    <property type="evidence" value="ECO:0007669"/>
    <property type="project" value="TreeGrafter"/>
</dbReference>
<evidence type="ECO:0000256" key="2">
    <source>
        <dbReference type="ARBA" id="ARBA00022679"/>
    </source>
</evidence>
<organism evidence="3">
    <name type="scientific">uncultured Caudovirales phage</name>
    <dbReference type="NCBI Taxonomy" id="2100421"/>
    <lineage>
        <taxon>Viruses</taxon>
        <taxon>Duplodnaviria</taxon>
        <taxon>Heunggongvirae</taxon>
        <taxon>Uroviricota</taxon>
        <taxon>Caudoviricetes</taxon>
        <taxon>Peduoviridae</taxon>
        <taxon>Maltschvirus</taxon>
        <taxon>Maltschvirus maltsch</taxon>
    </lineage>
</organism>
<name>A0A6J5NPS3_9CAUD</name>
<reference evidence="3" key="1">
    <citation type="submission" date="2020-04" db="EMBL/GenBank/DDBJ databases">
        <authorList>
            <person name="Chiriac C."/>
            <person name="Salcher M."/>
            <person name="Ghai R."/>
            <person name="Kavagutti S V."/>
        </authorList>
    </citation>
    <scope>NUCLEOTIDE SEQUENCE</scope>
</reference>
<evidence type="ECO:0000256" key="1">
    <source>
        <dbReference type="ARBA" id="ARBA00022676"/>
    </source>
</evidence>
<keyword evidence="2 3" id="KW-0808">Transferase</keyword>
<dbReference type="Gene3D" id="3.90.550.10">
    <property type="entry name" value="Spore Coat Polysaccharide Biosynthesis Protein SpsA, Chain A"/>
    <property type="match status" value="1"/>
</dbReference>
<dbReference type="InterPro" id="IPR029044">
    <property type="entry name" value="Nucleotide-diphossugar_trans"/>
</dbReference>
<accession>A0A6J5NPS3</accession>
<dbReference type="EMBL" id="LR796705">
    <property type="protein sequence ID" value="CAB4160863.1"/>
    <property type="molecule type" value="Genomic_DNA"/>
</dbReference>
<proteinExistence type="predicted"/>